<comment type="catalytic activity">
    <reaction evidence="6">
        <text>ATP + H2O = ADP + phosphate + H(+)</text>
        <dbReference type="Rhea" id="RHEA:13065"/>
        <dbReference type="ChEBI" id="CHEBI:15377"/>
        <dbReference type="ChEBI" id="CHEBI:15378"/>
        <dbReference type="ChEBI" id="CHEBI:30616"/>
        <dbReference type="ChEBI" id="CHEBI:43474"/>
        <dbReference type="ChEBI" id="CHEBI:456216"/>
        <dbReference type="EC" id="3.6.4.12"/>
    </reaction>
    <physiologicalReaction direction="left-to-right" evidence="6">
        <dbReference type="Rhea" id="RHEA:13066"/>
    </physiologicalReaction>
</comment>
<evidence type="ECO:0000259" key="9">
    <source>
        <dbReference type="SMART" id="SM00487"/>
    </source>
</evidence>
<protein>
    <recommendedName>
        <fullName evidence="12">AAA+ ATPase domain-containing protein</fullName>
    </recommendedName>
</protein>
<dbReference type="InterPro" id="IPR050534">
    <property type="entry name" value="Coronavir_polyprotein_1ab"/>
</dbReference>
<dbReference type="Pfam" id="PF13086">
    <property type="entry name" value="AAA_11"/>
    <property type="match status" value="1"/>
</dbReference>
<dbReference type="InterPro" id="IPR003593">
    <property type="entry name" value="AAA+_ATPase"/>
</dbReference>
<evidence type="ECO:0000313" key="10">
    <source>
        <dbReference type="EMBL" id="PSS23045.1"/>
    </source>
</evidence>
<evidence type="ECO:0000259" key="8">
    <source>
        <dbReference type="SMART" id="SM00382"/>
    </source>
</evidence>
<dbReference type="FunCoup" id="A0A2T3B850">
    <property type="interactions" value="543"/>
</dbReference>
<keyword evidence="5" id="KW-0067">ATP-binding</keyword>
<dbReference type="RefSeq" id="XP_024723091.1">
    <property type="nucleotide sequence ID" value="XM_024864479.1"/>
</dbReference>
<dbReference type="AlphaFoldDB" id="A0A2T3B850"/>
<comment type="similarity">
    <text evidence="1">Belongs to the DNA2/NAM7 helicase family.</text>
</comment>
<dbReference type="InterPro" id="IPR047187">
    <property type="entry name" value="SF1_C_Upf1"/>
</dbReference>
<name>A0A2T3B850_AMORE</name>
<dbReference type="CDD" id="cd18044">
    <property type="entry name" value="DEXXQc_SMUBP2"/>
    <property type="match status" value="1"/>
</dbReference>
<dbReference type="SMART" id="SM00487">
    <property type="entry name" value="DEXDc"/>
    <property type="match status" value="1"/>
</dbReference>
<organism evidence="10 11">
    <name type="scientific">Amorphotheca resinae ATCC 22711</name>
    <dbReference type="NCBI Taxonomy" id="857342"/>
    <lineage>
        <taxon>Eukaryota</taxon>
        <taxon>Fungi</taxon>
        <taxon>Dikarya</taxon>
        <taxon>Ascomycota</taxon>
        <taxon>Pezizomycotina</taxon>
        <taxon>Leotiomycetes</taxon>
        <taxon>Helotiales</taxon>
        <taxon>Amorphothecaceae</taxon>
        <taxon>Amorphotheca</taxon>
    </lineage>
</organism>
<keyword evidence="3" id="KW-0378">Hydrolase</keyword>
<dbReference type="InterPro" id="IPR041677">
    <property type="entry name" value="DNA2/NAM7_AAA_11"/>
</dbReference>
<feature type="domain" description="AAA+ ATPase" evidence="8">
    <location>
        <begin position="68"/>
        <end position="304"/>
    </location>
</feature>
<evidence type="ECO:0000313" key="11">
    <source>
        <dbReference type="Proteomes" id="UP000241818"/>
    </source>
</evidence>
<accession>A0A2T3B850</accession>
<dbReference type="GO" id="GO:0005524">
    <property type="term" value="F:ATP binding"/>
    <property type="evidence" value="ECO:0007669"/>
    <property type="project" value="UniProtKB-KW"/>
</dbReference>
<dbReference type="Gene3D" id="3.40.50.300">
    <property type="entry name" value="P-loop containing nucleotide triphosphate hydrolases"/>
    <property type="match status" value="2"/>
</dbReference>
<dbReference type="GO" id="GO:0043139">
    <property type="term" value="F:5'-3' DNA helicase activity"/>
    <property type="evidence" value="ECO:0007669"/>
    <property type="project" value="TreeGrafter"/>
</dbReference>
<dbReference type="InterPro" id="IPR027417">
    <property type="entry name" value="P-loop_NTPase"/>
</dbReference>
<feature type="domain" description="Helicase ATP-binding" evidence="9">
    <location>
        <begin position="50"/>
        <end position="341"/>
    </location>
</feature>
<keyword evidence="4" id="KW-0347">Helicase</keyword>
<gene>
    <name evidence="10" type="ORF">M430DRAFT_212581</name>
</gene>
<dbReference type="CDD" id="cd18808">
    <property type="entry name" value="SF1_C_Upf1"/>
    <property type="match status" value="1"/>
</dbReference>
<dbReference type="PANTHER" id="PTHR43788:SF8">
    <property type="entry name" value="DNA-BINDING PROTEIN SMUBP-2"/>
    <property type="match status" value="1"/>
</dbReference>
<feature type="region of interest" description="Disordered" evidence="7">
    <location>
        <begin position="368"/>
        <end position="389"/>
    </location>
</feature>
<keyword evidence="11" id="KW-1185">Reference proteome</keyword>
<reference evidence="10 11" key="1">
    <citation type="journal article" date="2018" name="New Phytol.">
        <title>Comparative genomics and transcriptomics depict ericoid mycorrhizal fungi as versatile saprotrophs and plant mutualists.</title>
        <authorList>
            <person name="Martino E."/>
            <person name="Morin E."/>
            <person name="Grelet G.A."/>
            <person name="Kuo A."/>
            <person name="Kohler A."/>
            <person name="Daghino S."/>
            <person name="Barry K.W."/>
            <person name="Cichocki N."/>
            <person name="Clum A."/>
            <person name="Dockter R.B."/>
            <person name="Hainaut M."/>
            <person name="Kuo R.C."/>
            <person name="LaButti K."/>
            <person name="Lindahl B.D."/>
            <person name="Lindquist E.A."/>
            <person name="Lipzen A."/>
            <person name="Khouja H.R."/>
            <person name="Magnuson J."/>
            <person name="Murat C."/>
            <person name="Ohm R.A."/>
            <person name="Singer S.W."/>
            <person name="Spatafora J.W."/>
            <person name="Wang M."/>
            <person name="Veneault-Fourrey C."/>
            <person name="Henrissat B."/>
            <person name="Grigoriev I.V."/>
            <person name="Martin F.M."/>
            <person name="Perotto S."/>
        </authorList>
    </citation>
    <scope>NUCLEOTIDE SEQUENCE [LARGE SCALE GENOMIC DNA]</scope>
    <source>
        <strain evidence="10 11">ATCC 22711</strain>
    </source>
</reference>
<dbReference type="InterPro" id="IPR041679">
    <property type="entry name" value="DNA2/NAM7-like_C"/>
</dbReference>
<dbReference type="Pfam" id="PF13087">
    <property type="entry name" value="AAA_12"/>
    <property type="match status" value="1"/>
</dbReference>
<evidence type="ECO:0008006" key="12">
    <source>
        <dbReference type="Google" id="ProtNLM"/>
    </source>
</evidence>
<evidence type="ECO:0000256" key="1">
    <source>
        <dbReference type="ARBA" id="ARBA00007913"/>
    </source>
</evidence>
<proteinExistence type="inferred from homology"/>
<evidence type="ECO:0000256" key="4">
    <source>
        <dbReference type="ARBA" id="ARBA00022806"/>
    </source>
</evidence>
<sequence length="462" mass="51655">MLGCRMNQTMTRLQKMKPDEYSNFVRVLFGLTSPSPVPDDLESTGTVEWIDDSLNPSQKDAIRFALASREVALIHGPPGTGKTHTLIELILQMLKQNLRVLVCGPSNISVDNIVERLAPHKIPIVRLGHPARLLPSVLNHSLDVLTQTSDAAAIVKDVRKEMDAKQASIRKTRNGRERKAIYGDLKELRKEYREREKKCVGTLIGGSKVVLATLHGAGGFQLKDEDFDVVIIDEASQALEAQCWVPLLKAKKVVLAGDHLQLPPTIKSLNSKTKTKSKEEGGIIKGMTLETTLFDRLLKIHGPGIKRMLTIQYRMHEKIMRFPSDELYESKLEAAEGVKARLLKELPYEIEENEDTIEPLIFFDTQGGDFPEKSEEEDVDKKAGKGMMGESKSNEMEASLVKQHVQNLVNAGLNPEDIAVITPYNAQVRTGRSKQFNLNPPCSESARYQSLDFSFGLRTYEI</sequence>
<evidence type="ECO:0000256" key="6">
    <source>
        <dbReference type="ARBA" id="ARBA00048432"/>
    </source>
</evidence>
<dbReference type="SUPFAM" id="SSF52540">
    <property type="entry name" value="P-loop containing nucleoside triphosphate hydrolases"/>
    <property type="match status" value="1"/>
</dbReference>
<evidence type="ECO:0000256" key="7">
    <source>
        <dbReference type="SAM" id="MobiDB-lite"/>
    </source>
</evidence>
<dbReference type="PANTHER" id="PTHR43788">
    <property type="entry name" value="DNA2/NAM7 HELICASE FAMILY MEMBER"/>
    <property type="match status" value="1"/>
</dbReference>
<dbReference type="SMART" id="SM00382">
    <property type="entry name" value="AAA"/>
    <property type="match status" value="1"/>
</dbReference>
<dbReference type="Proteomes" id="UP000241818">
    <property type="component" value="Unassembled WGS sequence"/>
</dbReference>
<dbReference type="GO" id="GO:0016787">
    <property type="term" value="F:hydrolase activity"/>
    <property type="evidence" value="ECO:0007669"/>
    <property type="project" value="UniProtKB-KW"/>
</dbReference>
<dbReference type="OrthoDB" id="6513042at2759"/>
<keyword evidence="2" id="KW-0547">Nucleotide-binding</keyword>
<dbReference type="InParanoid" id="A0A2T3B850"/>
<dbReference type="InterPro" id="IPR014001">
    <property type="entry name" value="Helicase_ATP-bd"/>
</dbReference>
<evidence type="ECO:0000256" key="5">
    <source>
        <dbReference type="ARBA" id="ARBA00022840"/>
    </source>
</evidence>
<dbReference type="GeneID" id="36572560"/>
<evidence type="ECO:0000256" key="3">
    <source>
        <dbReference type="ARBA" id="ARBA00022801"/>
    </source>
</evidence>
<evidence type="ECO:0000256" key="2">
    <source>
        <dbReference type="ARBA" id="ARBA00022741"/>
    </source>
</evidence>
<dbReference type="EMBL" id="KZ679008">
    <property type="protein sequence ID" value="PSS23045.1"/>
    <property type="molecule type" value="Genomic_DNA"/>
</dbReference>